<proteinExistence type="predicted"/>
<evidence type="ECO:0000313" key="3">
    <source>
        <dbReference type="Proteomes" id="UP001195483"/>
    </source>
</evidence>
<reference evidence="2" key="3">
    <citation type="submission" date="2023-05" db="EMBL/GenBank/DDBJ databases">
        <authorList>
            <person name="Smith C.H."/>
        </authorList>
    </citation>
    <scope>NUCLEOTIDE SEQUENCE</scope>
    <source>
        <strain evidence="2">CHS0354</strain>
        <tissue evidence="2">Mantle</tissue>
    </source>
</reference>
<dbReference type="Proteomes" id="UP001195483">
    <property type="component" value="Unassembled WGS sequence"/>
</dbReference>
<evidence type="ECO:0000313" key="2">
    <source>
        <dbReference type="EMBL" id="KAK3608677.1"/>
    </source>
</evidence>
<reference evidence="2" key="2">
    <citation type="journal article" date="2021" name="Genome Biol. Evol.">
        <title>Developing a high-quality reference genome for a parasitic bivalve with doubly uniparental inheritance (Bivalvia: Unionida).</title>
        <authorList>
            <person name="Smith C.H."/>
        </authorList>
    </citation>
    <scope>NUCLEOTIDE SEQUENCE</scope>
    <source>
        <strain evidence="2">CHS0354</strain>
        <tissue evidence="2">Mantle</tissue>
    </source>
</reference>
<keyword evidence="3" id="KW-1185">Reference proteome</keyword>
<feature type="compositionally biased region" description="Polar residues" evidence="1">
    <location>
        <begin position="46"/>
        <end position="72"/>
    </location>
</feature>
<protein>
    <submittedName>
        <fullName evidence="2">Uncharacterized protein</fullName>
    </submittedName>
</protein>
<reference evidence="2" key="1">
    <citation type="journal article" date="2021" name="Genome Biol. Evol.">
        <title>A High-Quality Reference Genome for a Parasitic Bivalve with Doubly Uniparental Inheritance (Bivalvia: Unionida).</title>
        <authorList>
            <person name="Smith C.H."/>
        </authorList>
    </citation>
    <scope>NUCLEOTIDE SEQUENCE</scope>
    <source>
        <strain evidence="2">CHS0354</strain>
    </source>
</reference>
<comment type="caution">
    <text evidence="2">The sequence shown here is derived from an EMBL/GenBank/DDBJ whole genome shotgun (WGS) entry which is preliminary data.</text>
</comment>
<feature type="region of interest" description="Disordered" evidence="1">
    <location>
        <begin position="1"/>
        <end position="93"/>
    </location>
</feature>
<dbReference type="AlphaFoldDB" id="A0AAE0TE17"/>
<name>A0AAE0TE17_9BIVA</name>
<feature type="compositionally biased region" description="Polar residues" evidence="1">
    <location>
        <begin position="1"/>
        <end position="18"/>
    </location>
</feature>
<evidence type="ECO:0000256" key="1">
    <source>
        <dbReference type="SAM" id="MobiDB-lite"/>
    </source>
</evidence>
<gene>
    <name evidence="2" type="ORF">CHS0354_008011</name>
</gene>
<organism evidence="2 3">
    <name type="scientific">Potamilus streckersoni</name>
    <dbReference type="NCBI Taxonomy" id="2493646"/>
    <lineage>
        <taxon>Eukaryota</taxon>
        <taxon>Metazoa</taxon>
        <taxon>Spiralia</taxon>
        <taxon>Lophotrochozoa</taxon>
        <taxon>Mollusca</taxon>
        <taxon>Bivalvia</taxon>
        <taxon>Autobranchia</taxon>
        <taxon>Heteroconchia</taxon>
        <taxon>Palaeoheterodonta</taxon>
        <taxon>Unionida</taxon>
        <taxon>Unionoidea</taxon>
        <taxon>Unionidae</taxon>
        <taxon>Ambleminae</taxon>
        <taxon>Lampsilini</taxon>
        <taxon>Potamilus</taxon>
    </lineage>
</organism>
<feature type="region of interest" description="Disordered" evidence="1">
    <location>
        <begin position="169"/>
        <end position="195"/>
    </location>
</feature>
<dbReference type="EMBL" id="JAEAOA010000538">
    <property type="protein sequence ID" value="KAK3608677.1"/>
    <property type="molecule type" value="Genomic_DNA"/>
</dbReference>
<accession>A0AAE0TE17</accession>
<sequence length="195" mass="22061">MNTCYSQLTTSQAHTLQPLTRGPSSPLCPTSTRLMHYRRRQPKIPSHQSPTWTRATEPQTPHSANPPFQSAPVSFFSPPPKSTDKDPPSKASCTFSPMYLKPQIYLSTTHPTPPPQTQPPPTYDPYHVRIRQHDHLRNPLKMPPSHIRYTDQQFIPLTSALTTGMIYPKKPHLSPENCCNPNPHPHPPAQKSKNK</sequence>